<name>A0A164I874_9NOCA</name>
<dbReference type="GO" id="GO:0005524">
    <property type="term" value="F:ATP binding"/>
    <property type="evidence" value="ECO:0007669"/>
    <property type="project" value="UniProtKB-KW"/>
</dbReference>
<dbReference type="GO" id="GO:0005576">
    <property type="term" value="C:extracellular region"/>
    <property type="evidence" value="ECO:0007669"/>
    <property type="project" value="TreeGrafter"/>
</dbReference>
<keyword evidence="6" id="KW-0378">Hydrolase</keyword>
<sequence length="505" mass="52581">MPAQLTTRAQVNGYRFLLRRLDHALVRRDVRMLHDPMRSQTRSLIAGAVLGLLVVAGCAILAFLRPQGAIGNAKIVMGKDSGAVYVLVPDAKGEKVLHPALNLASARLITGSNETPTSVKDVKLGSLPRGPILGIPGAPAALPGSKQGDRSDWTLCDQVRLSDSGSAAGATQVATTVLAGQPRLSERMRVADKDAALLVKRNDKTYLIYGGQRAEVDPQNTVMARTLGLTAHPARPVSTGLIDVATEVPALTPPTIARAGEPGPGRLSSVPIGGVIRVASLDGSDRSELYVVLADGVQRISPFTAQVIRFANAQGMSDVKAMPPDVLDGVQPVHELPVDRFPDAVPKILSADDAPVACLAWSKAPGNAPGQRGDTTDAPSDRAGVTLLAGTRLPLADSEKPVTLTTATGTGEHVDAVYIPPASGEFVQATGVATGSPRRDALFYVADNGVRYGVPDLGTAEVLGLGRAPKLAPWEIVGQLVPGPTLSKDNALTSYDALPTGPGQH</sequence>
<keyword evidence="8 10" id="KW-1133">Transmembrane helix</keyword>
<dbReference type="Gene3D" id="2.40.50.910">
    <property type="entry name" value="Type VII secretion system EccB, repeat 3 domain"/>
    <property type="match status" value="1"/>
</dbReference>
<evidence type="ECO:0000256" key="4">
    <source>
        <dbReference type="ARBA" id="ARBA00022692"/>
    </source>
</evidence>
<dbReference type="Gene3D" id="3.30.2390.20">
    <property type="entry name" value="Type VII secretion system EccB, repeat 1 domain"/>
    <property type="match status" value="1"/>
</dbReference>
<dbReference type="OrthoDB" id="3847604at2"/>
<dbReference type="NCBIfam" id="TIGR03919">
    <property type="entry name" value="T7SS_EccB"/>
    <property type="match status" value="1"/>
</dbReference>
<dbReference type="AlphaFoldDB" id="A0A164I874"/>
<evidence type="ECO:0000256" key="2">
    <source>
        <dbReference type="ARBA" id="ARBA00008149"/>
    </source>
</evidence>
<reference evidence="11 12" key="1">
    <citation type="submission" date="2016-04" db="EMBL/GenBank/DDBJ databases">
        <authorList>
            <person name="Evans L.H."/>
            <person name="Alamgir A."/>
            <person name="Owens N."/>
            <person name="Weber N.D."/>
            <person name="Virtaneva K."/>
            <person name="Barbian K."/>
            <person name="Babar A."/>
            <person name="Rosenke K."/>
        </authorList>
    </citation>
    <scope>NUCLEOTIDE SEQUENCE [LARGE SCALE GENOMIC DNA]</scope>
    <source>
        <strain evidence="11 12">IFM 0406</strain>
    </source>
</reference>
<evidence type="ECO:0000313" key="12">
    <source>
        <dbReference type="Proteomes" id="UP000076512"/>
    </source>
</evidence>
<keyword evidence="12" id="KW-1185">Reference proteome</keyword>
<protein>
    <submittedName>
        <fullName evidence="11">Type VII secretion protein EccB</fullName>
    </submittedName>
</protein>
<evidence type="ECO:0000256" key="7">
    <source>
        <dbReference type="ARBA" id="ARBA00022840"/>
    </source>
</evidence>
<evidence type="ECO:0000256" key="1">
    <source>
        <dbReference type="ARBA" id="ARBA00004162"/>
    </source>
</evidence>
<evidence type="ECO:0000256" key="3">
    <source>
        <dbReference type="ARBA" id="ARBA00022475"/>
    </source>
</evidence>
<dbReference type="InterPro" id="IPR044857">
    <property type="entry name" value="T7SS_EccB_R1"/>
</dbReference>
<organism evidence="11 12">
    <name type="scientific">Nocardia terpenica</name>
    <dbReference type="NCBI Taxonomy" id="455432"/>
    <lineage>
        <taxon>Bacteria</taxon>
        <taxon>Bacillati</taxon>
        <taxon>Actinomycetota</taxon>
        <taxon>Actinomycetes</taxon>
        <taxon>Mycobacteriales</taxon>
        <taxon>Nocardiaceae</taxon>
        <taxon>Nocardia</taxon>
    </lineage>
</organism>
<evidence type="ECO:0000256" key="5">
    <source>
        <dbReference type="ARBA" id="ARBA00022741"/>
    </source>
</evidence>
<evidence type="ECO:0000256" key="9">
    <source>
        <dbReference type="ARBA" id="ARBA00023136"/>
    </source>
</evidence>
<dbReference type="GO" id="GO:0005886">
    <property type="term" value="C:plasma membrane"/>
    <property type="evidence" value="ECO:0007669"/>
    <property type="project" value="UniProtKB-SubCell"/>
</dbReference>
<keyword evidence="5" id="KW-0547">Nucleotide-binding</keyword>
<dbReference type="GO" id="GO:0016787">
    <property type="term" value="F:hydrolase activity"/>
    <property type="evidence" value="ECO:0007669"/>
    <property type="project" value="UniProtKB-KW"/>
</dbReference>
<dbReference type="Pfam" id="PF05108">
    <property type="entry name" value="T7SS_ESX1_EccB"/>
    <property type="match status" value="1"/>
</dbReference>
<dbReference type="EMBL" id="LWGR01000021">
    <property type="protein sequence ID" value="KZM69187.1"/>
    <property type="molecule type" value="Genomic_DNA"/>
</dbReference>
<dbReference type="STRING" id="455432.AWN90_15845"/>
<evidence type="ECO:0000256" key="10">
    <source>
        <dbReference type="SAM" id="Phobius"/>
    </source>
</evidence>
<gene>
    <name evidence="11" type="ORF">AWN90_15845</name>
</gene>
<proteinExistence type="inferred from homology"/>
<keyword evidence="3" id="KW-1003">Cell membrane</keyword>
<keyword evidence="9 10" id="KW-0472">Membrane</keyword>
<evidence type="ECO:0000256" key="8">
    <source>
        <dbReference type="ARBA" id="ARBA00022989"/>
    </source>
</evidence>
<dbReference type="InterPro" id="IPR042485">
    <property type="entry name" value="T7SS_EccB_R3"/>
</dbReference>
<keyword evidence="4 10" id="KW-0812">Transmembrane</keyword>
<comment type="subcellular location">
    <subcellularLocation>
        <location evidence="1">Cell membrane</location>
        <topology evidence="1">Single-pass membrane protein</topology>
    </subcellularLocation>
</comment>
<keyword evidence="7" id="KW-0067">ATP-binding</keyword>
<dbReference type="RefSeq" id="WP_067581440.1">
    <property type="nucleotide sequence ID" value="NZ_JABMCZ010000002.1"/>
</dbReference>
<dbReference type="InterPro" id="IPR007795">
    <property type="entry name" value="T7SS_EccB"/>
</dbReference>
<dbReference type="PANTHER" id="PTHR40765:SF2">
    <property type="entry name" value="ESX-2 SECRETION SYSTEM ATPASE ECCB2"/>
    <property type="match status" value="1"/>
</dbReference>
<feature type="transmembrane region" description="Helical" evidence="10">
    <location>
        <begin position="44"/>
        <end position="64"/>
    </location>
</feature>
<evidence type="ECO:0000256" key="6">
    <source>
        <dbReference type="ARBA" id="ARBA00022801"/>
    </source>
</evidence>
<dbReference type="Proteomes" id="UP000076512">
    <property type="component" value="Unassembled WGS sequence"/>
</dbReference>
<accession>A0A164I874</accession>
<comment type="caution">
    <text evidence="11">The sequence shown here is derived from an EMBL/GenBank/DDBJ whole genome shotgun (WGS) entry which is preliminary data.</text>
</comment>
<evidence type="ECO:0000313" key="11">
    <source>
        <dbReference type="EMBL" id="KZM69187.1"/>
    </source>
</evidence>
<comment type="similarity">
    <text evidence="2">Belongs to the EccB family.</text>
</comment>
<dbReference type="PANTHER" id="PTHR40765">
    <property type="entry name" value="ESX-2 SECRETION SYSTEM ATPASE ECCB2"/>
    <property type="match status" value="1"/>
</dbReference>